<dbReference type="InterPro" id="IPR018356">
    <property type="entry name" value="Tscrpt_reg_HTH_DeoR_CS"/>
</dbReference>
<dbReference type="RefSeq" id="WP_046222451.1">
    <property type="nucleotide sequence ID" value="NZ_JWYV01000027.1"/>
</dbReference>
<dbReference type="STRING" id="265726.KY46_20495"/>
<dbReference type="PRINTS" id="PR00037">
    <property type="entry name" value="HTHLACR"/>
</dbReference>
<keyword evidence="2" id="KW-0238">DNA-binding</keyword>
<evidence type="ECO:0000313" key="6">
    <source>
        <dbReference type="Proteomes" id="UP000033633"/>
    </source>
</evidence>
<gene>
    <name evidence="5" type="ORF">KY46_20495</name>
</gene>
<dbReference type="PROSITE" id="PS00894">
    <property type="entry name" value="HTH_DEOR_1"/>
    <property type="match status" value="1"/>
</dbReference>
<sequence>MIPAERQRAILALLGNQQVISINELTQHLDVSHMTIRRDIAKLEADGRVMSVSGGVQLSESIHIELPHDDKIAQQRDEKARIGQHAASYIKPHSTIYLDAGTTTLEIAHQLNQRDDLTVITNDFAIAAYLMAHSDCMLYHTGGKVDRHNQSCVGDKAVSLLREMNVDMAFISSSSWNQRGISTPSEDKVTVKRAIVAAAKTNYLVTDASKYGKVATFHALDISSFDKVITDKALSDSSLHDFAEKGIEIDRV</sequence>
<name>A0A0F5V7B3_9GAMM</name>
<dbReference type="InterPro" id="IPR050313">
    <property type="entry name" value="Carb_Metab_HTH_regulators"/>
</dbReference>
<dbReference type="EMBL" id="JWYV01000027">
    <property type="protein sequence ID" value="KKC98055.1"/>
    <property type="molecule type" value="Genomic_DNA"/>
</dbReference>
<keyword evidence="1" id="KW-0805">Transcription regulation</keyword>
<keyword evidence="3" id="KW-0804">Transcription</keyword>
<accession>A0A0F5V7B3</accession>
<keyword evidence="6" id="KW-1185">Reference proteome</keyword>
<dbReference type="SUPFAM" id="SSF100950">
    <property type="entry name" value="NagB/RpiA/CoA transferase-like"/>
    <property type="match status" value="1"/>
</dbReference>
<comment type="caution">
    <text evidence="5">The sequence shown here is derived from an EMBL/GenBank/DDBJ whole genome shotgun (WGS) entry which is preliminary data.</text>
</comment>
<dbReference type="AlphaFoldDB" id="A0A0F5V7B3"/>
<evidence type="ECO:0000256" key="1">
    <source>
        <dbReference type="ARBA" id="ARBA00023015"/>
    </source>
</evidence>
<dbReference type="Proteomes" id="UP000033633">
    <property type="component" value="Unassembled WGS sequence"/>
</dbReference>
<dbReference type="GO" id="GO:0003700">
    <property type="term" value="F:DNA-binding transcription factor activity"/>
    <property type="evidence" value="ECO:0007669"/>
    <property type="project" value="InterPro"/>
</dbReference>
<evidence type="ECO:0000259" key="4">
    <source>
        <dbReference type="PROSITE" id="PS51000"/>
    </source>
</evidence>
<dbReference type="InterPro" id="IPR036388">
    <property type="entry name" value="WH-like_DNA-bd_sf"/>
</dbReference>
<dbReference type="InterPro" id="IPR014036">
    <property type="entry name" value="DeoR-like_C"/>
</dbReference>
<evidence type="ECO:0000256" key="3">
    <source>
        <dbReference type="ARBA" id="ARBA00023163"/>
    </source>
</evidence>
<protein>
    <submittedName>
        <fullName evidence="5">DeoR faimly transcriptional regulator</fullName>
    </submittedName>
</protein>
<dbReference type="GO" id="GO:0003677">
    <property type="term" value="F:DNA binding"/>
    <property type="evidence" value="ECO:0007669"/>
    <property type="project" value="UniProtKB-KW"/>
</dbReference>
<dbReference type="InterPro" id="IPR037171">
    <property type="entry name" value="NagB/RpiA_transferase-like"/>
</dbReference>
<reference evidence="5 6" key="1">
    <citation type="submission" date="2014-12" db="EMBL/GenBank/DDBJ databases">
        <title>Mercury Reductase activity and rhizosphere competence traits in the genome of root associated Photobacterium halotolerans MELD1.</title>
        <authorList>
            <person name="Mathew D.C."/>
            <person name="Huang C.-C."/>
        </authorList>
    </citation>
    <scope>NUCLEOTIDE SEQUENCE [LARGE SCALE GENOMIC DNA]</scope>
    <source>
        <strain evidence="5 6">MELD1</strain>
    </source>
</reference>
<dbReference type="SMART" id="SM01134">
    <property type="entry name" value="DeoRC"/>
    <property type="match status" value="1"/>
</dbReference>
<dbReference type="PROSITE" id="PS51000">
    <property type="entry name" value="HTH_DEOR_2"/>
    <property type="match status" value="1"/>
</dbReference>
<dbReference type="PATRIC" id="fig|265726.11.peg.2905"/>
<proteinExistence type="predicted"/>
<dbReference type="Gene3D" id="3.40.50.1360">
    <property type="match status" value="1"/>
</dbReference>
<dbReference type="PANTHER" id="PTHR30363:SF58">
    <property type="entry name" value="REGULATORY PROTEIN, DEOR FAMILY"/>
    <property type="match status" value="1"/>
</dbReference>
<dbReference type="Pfam" id="PF08220">
    <property type="entry name" value="HTH_DeoR"/>
    <property type="match status" value="1"/>
</dbReference>
<dbReference type="SMART" id="SM00420">
    <property type="entry name" value="HTH_DEOR"/>
    <property type="match status" value="1"/>
</dbReference>
<dbReference type="Gene3D" id="1.10.10.10">
    <property type="entry name" value="Winged helix-like DNA-binding domain superfamily/Winged helix DNA-binding domain"/>
    <property type="match status" value="1"/>
</dbReference>
<organism evidence="5 6">
    <name type="scientific">Photobacterium halotolerans</name>
    <dbReference type="NCBI Taxonomy" id="265726"/>
    <lineage>
        <taxon>Bacteria</taxon>
        <taxon>Pseudomonadati</taxon>
        <taxon>Pseudomonadota</taxon>
        <taxon>Gammaproteobacteria</taxon>
        <taxon>Vibrionales</taxon>
        <taxon>Vibrionaceae</taxon>
        <taxon>Photobacterium</taxon>
    </lineage>
</organism>
<evidence type="ECO:0000313" key="5">
    <source>
        <dbReference type="EMBL" id="KKC98055.1"/>
    </source>
</evidence>
<dbReference type="InterPro" id="IPR036390">
    <property type="entry name" value="WH_DNA-bd_sf"/>
</dbReference>
<feature type="domain" description="HTH deoR-type" evidence="4">
    <location>
        <begin position="3"/>
        <end position="58"/>
    </location>
</feature>
<dbReference type="InterPro" id="IPR001034">
    <property type="entry name" value="DeoR_HTH"/>
</dbReference>
<evidence type="ECO:0000256" key="2">
    <source>
        <dbReference type="ARBA" id="ARBA00023125"/>
    </source>
</evidence>
<dbReference type="SUPFAM" id="SSF46785">
    <property type="entry name" value="Winged helix' DNA-binding domain"/>
    <property type="match status" value="1"/>
</dbReference>
<dbReference type="Pfam" id="PF00455">
    <property type="entry name" value="DeoRC"/>
    <property type="match status" value="1"/>
</dbReference>
<dbReference type="PANTHER" id="PTHR30363">
    <property type="entry name" value="HTH-TYPE TRANSCRIPTIONAL REGULATOR SRLR-RELATED"/>
    <property type="match status" value="1"/>
</dbReference>
<dbReference type="OrthoDB" id="9816363at2"/>